<dbReference type="AlphaFoldDB" id="A0AAN3MAQ5"/>
<dbReference type="Proteomes" id="UP000005056">
    <property type="component" value="Unassembled WGS sequence"/>
</dbReference>
<evidence type="ECO:0000313" key="2">
    <source>
        <dbReference type="Proteomes" id="UP000005056"/>
    </source>
</evidence>
<dbReference type="EMBL" id="ADWQ01000008">
    <property type="protein sequence ID" value="EFU35652.1"/>
    <property type="molecule type" value="Genomic_DNA"/>
</dbReference>
<sequence length="41" mass="4557">MITITECSLLNTHYELAINASTRLIIIILNVNKNKTNGNAK</sequence>
<gene>
    <name evidence="1" type="ORF">HMPREF9350_02305</name>
</gene>
<accession>A0AAN3MAQ5</accession>
<organism evidence="1 2">
    <name type="scientific">Escherichia coli MS 85-1</name>
    <dbReference type="NCBI Taxonomy" id="679202"/>
    <lineage>
        <taxon>Bacteria</taxon>
        <taxon>Pseudomonadati</taxon>
        <taxon>Pseudomonadota</taxon>
        <taxon>Gammaproteobacteria</taxon>
        <taxon>Enterobacterales</taxon>
        <taxon>Enterobacteriaceae</taxon>
        <taxon>Escherichia</taxon>
    </lineage>
</organism>
<comment type="caution">
    <text evidence="1">The sequence shown here is derived from an EMBL/GenBank/DDBJ whole genome shotgun (WGS) entry which is preliminary data.</text>
</comment>
<name>A0AAN3MAQ5_ECOLX</name>
<reference evidence="1 2" key="1">
    <citation type="submission" date="2010-09" db="EMBL/GenBank/DDBJ databases">
        <authorList>
            <person name="Weinstock G."/>
            <person name="Sodergren E."/>
            <person name="Clifton S."/>
            <person name="Fulton L."/>
            <person name="Fulton B."/>
            <person name="Courtney L."/>
            <person name="Fronick C."/>
            <person name="Harrison M."/>
            <person name="Strong C."/>
            <person name="Farmer C."/>
            <person name="Delahaunty K."/>
            <person name="Markovic C."/>
            <person name="Hall O."/>
            <person name="Minx P."/>
            <person name="Tomlinson C."/>
            <person name="Mitreva M."/>
            <person name="Hou S."/>
            <person name="Chen J."/>
            <person name="Wollam A."/>
            <person name="Pepin K.H."/>
            <person name="Johnson M."/>
            <person name="Bhonagiri V."/>
            <person name="Zhang X."/>
            <person name="Suruliraj S."/>
            <person name="Warren W."/>
            <person name="Chinwalla A."/>
            <person name="Mardis E.R."/>
            <person name="Wilson R.K."/>
        </authorList>
    </citation>
    <scope>NUCLEOTIDE SEQUENCE [LARGE SCALE GENOMIC DNA]</scope>
    <source>
        <strain evidence="1 2">MS 85-1</strain>
    </source>
</reference>
<evidence type="ECO:0000313" key="1">
    <source>
        <dbReference type="EMBL" id="EFU35652.1"/>
    </source>
</evidence>
<protein>
    <submittedName>
        <fullName evidence="1">Uncharacterized protein</fullName>
    </submittedName>
</protein>
<proteinExistence type="predicted"/>